<feature type="compositionally biased region" description="Basic and acidic residues" evidence="2">
    <location>
        <begin position="13"/>
        <end position="26"/>
    </location>
</feature>
<keyword evidence="1" id="KW-0648">Protein biosynthesis</keyword>
<proteinExistence type="inferred from homology"/>
<organism evidence="4">
    <name type="scientific">Arundo donax</name>
    <name type="common">Giant reed</name>
    <name type="synonym">Donax arundinaceus</name>
    <dbReference type="NCBI Taxonomy" id="35708"/>
    <lineage>
        <taxon>Eukaryota</taxon>
        <taxon>Viridiplantae</taxon>
        <taxon>Streptophyta</taxon>
        <taxon>Embryophyta</taxon>
        <taxon>Tracheophyta</taxon>
        <taxon>Spermatophyta</taxon>
        <taxon>Magnoliopsida</taxon>
        <taxon>Liliopsida</taxon>
        <taxon>Poales</taxon>
        <taxon>Poaceae</taxon>
        <taxon>PACMAD clade</taxon>
        <taxon>Arundinoideae</taxon>
        <taxon>Arundineae</taxon>
        <taxon>Arundo</taxon>
    </lineage>
</organism>
<reference evidence="4" key="1">
    <citation type="submission" date="2014-09" db="EMBL/GenBank/DDBJ databases">
        <authorList>
            <person name="Magalhaes I.L.F."/>
            <person name="Oliveira U."/>
            <person name="Santos F.R."/>
            <person name="Vidigal T.H.D.A."/>
            <person name="Brescovit A.D."/>
            <person name="Santos A.J."/>
        </authorList>
    </citation>
    <scope>NUCLEOTIDE SEQUENCE</scope>
    <source>
        <tissue evidence="4">Shoot tissue taken approximately 20 cm above the soil surface</tissue>
    </source>
</reference>
<dbReference type="EMBL" id="GBRH01170434">
    <property type="protein sequence ID" value="JAE27462.1"/>
    <property type="molecule type" value="Transcribed_RNA"/>
</dbReference>
<comment type="similarity">
    <text evidence="1">Belongs to the class-I aminoacyl-tRNA synthetase family.</text>
</comment>
<protein>
    <recommendedName>
        <fullName evidence="3">Arginyl-tRNA synthetase catalytic core domain-containing protein</fullName>
    </recommendedName>
</protein>
<dbReference type="GO" id="GO:0005524">
    <property type="term" value="F:ATP binding"/>
    <property type="evidence" value="ECO:0007669"/>
    <property type="project" value="UniProtKB-KW"/>
</dbReference>
<keyword evidence="1" id="KW-0436">Ligase</keyword>
<dbReference type="AlphaFoldDB" id="A0A0A9GSK0"/>
<feature type="compositionally biased region" description="Basic residues" evidence="2">
    <location>
        <begin position="27"/>
        <end position="44"/>
    </location>
</feature>
<dbReference type="InterPro" id="IPR035684">
    <property type="entry name" value="ArgRS_core"/>
</dbReference>
<keyword evidence="1" id="KW-0547">Nucleotide-binding</keyword>
<name>A0A0A9GSK0_ARUDO</name>
<dbReference type="Pfam" id="PF00750">
    <property type="entry name" value="tRNA-synt_1d"/>
    <property type="match status" value="1"/>
</dbReference>
<dbReference type="GO" id="GO:0006412">
    <property type="term" value="P:translation"/>
    <property type="evidence" value="ECO:0007669"/>
    <property type="project" value="UniProtKB-KW"/>
</dbReference>
<reference evidence="4" key="2">
    <citation type="journal article" date="2015" name="Data Brief">
        <title>Shoot transcriptome of the giant reed, Arundo donax.</title>
        <authorList>
            <person name="Barrero R.A."/>
            <person name="Guerrero F.D."/>
            <person name="Moolhuijzen P."/>
            <person name="Goolsby J.A."/>
            <person name="Tidwell J."/>
            <person name="Bellgard S.E."/>
            <person name="Bellgard M.I."/>
        </authorList>
    </citation>
    <scope>NUCLEOTIDE SEQUENCE</scope>
    <source>
        <tissue evidence="4">Shoot tissue taken approximately 20 cm above the soil surface</tissue>
    </source>
</reference>
<evidence type="ECO:0000259" key="3">
    <source>
        <dbReference type="Pfam" id="PF00750"/>
    </source>
</evidence>
<accession>A0A0A9GSK0</accession>
<keyword evidence="1" id="KW-0030">Aminoacyl-tRNA synthetase</keyword>
<dbReference type="GO" id="GO:0004812">
    <property type="term" value="F:aminoacyl-tRNA ligase activity"/>
    <property type="evidence" value="ECO:0007669"/>
    <property type="project" value="UniProtKB-KW"/>
</dbReference>
<evidence type="ECO:0000313" key="4">
    <source>
        <dbReference type="EMBL" id="JAE27462.1"/>
    </source>
</evidence>
<evidence type="ECO:0000256" key="1">
    <source>
        <dbReference type="RuleBase" id="RU363038"/>
    </source>
</evidence>
<feature type="domain" description="Arginyl-tRNA synthetase catalytic core" evidence="3">
    <location>
        <begin position="63"/>
        <end position="99"/>
    </location>
</feature>
<keyword evidence="1" id="KW-0067">ATP-binding</keyword>
<sequence>MKNIVHPPFSQVRSDRRGSEKMERNLGSRRRHRRPEPCRGRRRPCSRCTEQRWRSDGLWNFGLGDWGTQFGMLIEYLFEKFPNWQEIGSQAIGDLQVGYCYS</sequence>
<evidence type="ECO:0000256" key="2">
    <source>
        <dbReference type="SAM" id="MobiDB-lite"/>
    </source>
</evidence>
<feature type="region of interest" description="Disordered" evidence="2">
    <location>
        <begin position="1"/>
        <end position="44"/>
    </location>
</feature>